<accession>A0ABV7W7B5</accession>
<dbReference type="EMBL" id="JBHRXX010000008">
    <property type="protein sequence ID" value="MFC3685644.1"/>
    <property type="molecule type" value="Genomic_DNA"/>
</dbReference>
<evidence type="ECO:0000313" key="1">
    <source>
        <dbReference type="EMBL" id="MFC3685644.1"/>
    </source>
</evidence>
<comment type="caution">
    <text evidence="1">The sequence shown here is derived from an EMBL/GenBank/DDBJ whole genome shotgun (WGS) entry which is preliminary data.</text>
</comment>
<evidence type="ECO:0000313" key="2">
    <source>
        <dbReference type="Proteomes" id="UP001595729"/>
    </source>
</evidence>
<sequence length="141" mass="16008">MVNFDGAELVINWFGQWPSLHDSEVLSVNFDRGDKHHGPIVSMKVHAFQMTSEVTDQGFYKLEKHCLIEFRFDEVDCLQLKNVNHQNVIEDIFLSEAVAEDGAKRIAVHFESIYGLELDFECSKAQVAALMPFKPTSGVYA</sequence>
<dbReference type="Pfam" id="PF15594">
    <property type="entry name" value="Imm50"/>
    <property type="match status" value="1"/>
</dbReference>
<dbReference type="RefSeq" id="WP_382177238.1">
    <property type="nucleotide sequence ID" value="NZ_JBHRXX010000008.1"/>
</dbReference>
<dbReference type="Proteomes" id="UP001595729">
    <property type="component" value="Unassembled WGS sequence"/>
</dbReference>
<name>A0ABV7W7B5_9BURK</name>
<protein>
    <submittedName>
        <fullName evidence="1">Imm50 family immunity protein</fullName>
    </submittedName>
</protein>
<keyword evidence="2" id="KW-1185">Reference proteome</keyword>
<proteinExistence type="predicted"/>
<dbReference type="InterPro" id="IPR028957">
    <property type="entry name" value="Imm50"/>
</dbReference>
<organism evidence="1 2">
    <name type="scientific">Hydrogenophaga luteola</name>
    <dbReference type="NCBI Taxonomy" id="1591122"/>
    <lineage>
        <taxon>Bacteria</taxon>
        <taxon>Pseudomonadati</taxon>
        <taxon>Pseudomonadota</taxon>
        <taxon>Betaproteobacteria</taxon>
        <taxon>Burkholderiales</taxon>
        <taxon>Comamonadaceae</taxon>
        <taxon>Hydrogenophaga</taxon>
    </lineage>
</organism>
<reference evidence="2" key="1">
    <citation type="journal article" date="2019" name="Int. J. Syst. Evol. Microbiol.">
        <title>The Global Catalogue of Microorganisms (GCM) 10K type strain sequencing project: providing services to taxonomists for standard genome sequencing and annotation.</title>
        <authorList>
            <consortium name="The Broad Institute Genomics Platform"/>
            <consortium name="The Broad Institute Genome Sequencing Center for Infectious Disease"/>
            <person name="Wu L."/>
            <person name="Ma J."/>
        </authorList>
    </citation>
    <scope>NUCLEOTIDE SEQUENCE [LARGE SCALE GENOMIC DNA]</scope>
    <source>
        <strain evidence="2">KCTC 42501</strain>
    </source>
</reference>
<gene>
    <name evidence="1" type="ORF">ACFOPI_18730</name>
</gene>